<feature type="domain" description="Fibronectin type-III" evidence="2">
    <location>
        <begin position="430"/>
        <end position="520"/>
    </location>
</feature>
<sequence>MSWTQTSDTKVTAAIAAVGAGGTLTDGWIDLTGGVWSGANIASDTNTGDYYLASTKQGSPWSTGQLLRPASEDAINQRVTFQVCLNTAQTYYAMLRANRATASGNAFLVSIDYMSDKKFAIHGFALVAGKLSQFVGQDLATQPAAGDIVTVDIQLTQVTTTTSELVVSVTNAAGAVLGSYDSGTANAQVNSAALQNIAGSVGFCAYSGSTGNAAGLKEVTVYSGDAAPSTATKYTVTPASATVQTGGSTEVTFALDAAAAKDVTITPGDGGAGGSWSANTLKIAAGDLSGTLEYTAGSTAKTVTLTGTNDSSLTDGSASVTVQTAAVAPTKITLSLSETSVVVGGVLTATFTLDHPALTAVTVTPQTVGNVGSFSTASLVIAAGQTNASVQWTAPATAASVPMGCKNDSSLTNDSGETITVTAAPVTPTAPGAPGVTLTPGDGQIVVKVTAPSSNGGSAITGYPIVVNDASSPVTTLTAAGSYTITGLTNGTAYKVKVGATNAVGTTNSADQTATPLAPGSAVPVDNPAFLFSPGNWYGDTGRGGSVARYTWNVGAYFVFTFTAATTGASAVLHTGPSGTGAYLYLTVNGIMSSFQAGGDITIPNIVAGATNTVFVMMYLTPQSARWAKGANSLAITGVTLDAGSSAGVSVAGTKGWVKIIGDSITEGINTGGSNKPDFSGAYTYSVLQALRAKGYEVCVSVCGYSGYLDTGDSTADVPAFYYISGSSNGSGGTYDDTKSRWNKIDAGVSALDSAGQLSAYGDVGTPPVATLVNYLTNEALGKLS</sequence>
<dbReference type="Proteomes" id="UP001521074">
    <property type="component" value="Unassembled WGS sequence"/>
</dbReference>
<evidence type="ECO:0000313" key="3">
    <source>
        <dbReference type="EMBL" id="MCE0744894.1"/>
    </source>
</evidence>
<dbReference type="InterPro" id="IPR013783">
    <property type="entry name" value="Ig-like_fold"/>
</dbReference>
<keyword evidence="4" id="KW-1185">Reference proteome</keyword>
<evidence type="ECO:0000259" key="2">
    <source>
        <dbReference type="PROSITE" id="PS50853"/>
    </source>
</evidence>
<evidence type="ECO:0000256" key="1">
    <source>
        <dbReference type="ARBA" id="ARBA00022737"/>
    </source>
</evidence>
<dbReference type="EMBL" id="JAJSOJ010000051">
    <property type="protein sequence ID" value="MCE0744894.1"/>
    <property type="molecule type" value="Genomic_DNA"/>
</dbReference>
<dbReference type="PROSITE" id="PS50853">
    <property type="entry name" value="FN3"/>
    <property type="match status" value="1"/>
</dbReference>
<dbReference type="InterPro" id="IPR050964">
    <property type="entry name" value="Striated_Muscle_Regulatory"/>
</dbReference>
<name>A0ABS8VYQ1_9PROT</name>
<accession>A0ABS8VYQ1</accession>
<keyword evidence="1" id="KW-0677">Repeat</keyword>
<dbReference type="RefSeq" id="WP_232878654.1">
    <property type="nucleotide sequence ID" value="NZ_JAJSOJ010000051.1"/>
</dbReference>
<dbReference type="InterPro" id="IPR036116">
    <property type="entry name" value="FN3_sf"/>
</dbReference>
<proteinExistence type="predicted"/>
<dbReference type="PANTHER" id="PTHR13817">
    <property type="entry name" value="TITIN"/>
    <property type="match status" value="1"/>
</dbReference>
<reference evidence="3 4" key="1">
    <citation type="submission" date="2021-12" db="EMBL/GenBank/DDBJ databases">
        <title>Genome sequence of Acetobacter sicerae DmPark20a_162.</title>
        <authorList>
            <person name="Chaston J.M."/>
        </authorList>
    </citation>
    <scope>NUCLEOTIDE SEQUENCE [LARGE SCALE GENOMIC DNA]</scope>
    <source>
        <strain evidence="3 4">DmPark20a_162</strain>
    </source>
</reference>
<comment type="caution">
    <text evidence="3">The sequence shown here is derived from an EMBL/GenBank/DDBJ whole genome shotgun (WGS) entry which is preliminary data.</text>
</comment>
<protein>
    <submittedName>
        <fullName evidence="3">Fibronectin type III domain-containing protein</fullName>
    </submittedName>
</protein>
<dbReference type="CDD" id="cd00063">
    <property type="entry name" value="FN3"/>
    <property type="match status" value="1"/>
</dbReference>
<dbReference type="Pfam" id="PF00041">
    <property type="entry name" value="fn3"/>
    <property type="match status" value="1"/>
</dbReference>
<dbReference type="InterPro" id="IPR003961">
    <property type="entry name" value="FN3_dom"/>
</dbReference>
<gene>
    <name evidence="3" type="ORF">LWC05_13500</name>
</gene>
<evidence type="ECO:0000313" key="4">
    <source>
        <dbReference type="Proteomes" id="UP001521074"/>
    </source>
</evidence>
<dbReference type="PANTHER" id="PTHR13817:SF73">
    <property type="entry name" value="FIBRONECTIN TYPE-III DOMAIN-CONTAINING PROTEIN"/>
    <property type="match status" value="1"/>
</dbReference>
<organism evidence="3 4">
    <name type="scientific">Acetobacter sicerae</name>
    <dbReference type="NCBI Taxonomy" id="85325"/>
    <lineage>
        <taxon>Bacteria</taxon>
        <taxon>Pseudomonadati</taxon>
        <taxon>Pseudomonadota</taxon>
        <taxon>Alphaproteobacteria</taxon>
        <taxon>Acetobacterales</taxon>
        <taxon>Acetobacteraceae</taxon>
        <taxon>Acetobacter</taxon>
    </lineage>
</organism>
<dbReference type="SMART" id="SM00060">
    <property type="entry name" value="FN3"/>
    <property type="match status" value="1"/>
</dbReference>
<feature type="non-terminal residue" evidence="3">
    <location>
        <position position="785"/>
    </location>
</feature>
<dbReference type="SUPFAM" id="SSF49265">
    <property type="entry name" value="Fibronectin type III"/>
    <property type="match status" value="1"/>
</dbReference>
<dbReference type="Gene3D" id="2.60.40.10">
    <property type="entry name" value="Immunoglobulins"/>
    <property type="match status" value="1"/>
</dbReference>